<dbReference type="Proteomes" id="UP000675653">
    <property type="component" value="Unassembled WGS sequence"/>
</dbReference>
<evidence type="ECO:0000256" key="1">
    <source>
        <dbReference type="ARBA" id="ARBA00004370"/>
    </source>
</evidence>
<name>A0ABS5GTW7_9GAMM</name>
<protein>
    <submittedName>
        <fullName evidence="9">Methyl-accepting chemotaxis protein</fullName>
    </submittedName>
</protein>
<dbReference type="PANTHER" id="PTHR32089">
    <property type="entry name" value="METHYL-ACCEPTING CHEMOTAXIS PROTEIN MCPB"/>
    <property type="match status" value="1"/>
</dbReference>
<evidence type="ECO:0000259" key="7">
    <source>
        <dbReference type="PROSITE" id="PS50111"/>
    </source>
</evidence>
<keyword evidence="2 4" id="KW-0807">Transducer</keyword>
<feature type="domain" description="Methyl-accepting transducer" evidence="7">
    <location>
        <begin position="262"/>
        <end position="498"/>
    </location>
</feature>
<evidence type="ECO:0000256" key="5">
    <source>
        <dbReference type="SAM" id="MobiDB-lite"/>
    </source>
</evidence>
<feature type="domain" description="HAMP" evidence="8">
    <location>
        <begin position="205"/>
        <end position="257"/>
    </location>
</feature>
<keyword evidence="6" id="KW-0472">Membrane</keyword>
<evidence type="ECO:0000256" key="6">
    <source>
        <dbReference type="SAM" id="Phobius"/>
    </source>
</evidence>
<accession>A0ABS5GTW7</accession>
<reference evidence="9 10" key="1">
    <citation type="submission" date="2021-04" db="EMBL/GenBank/DDBJ databases">
        <title>Draft Genome of Aeromonas popoffii ID682, isolated from a natural water source in Idaho.</title>
        <authorList>
            <person name="Testerman T."/>
            <person name="Graf J."/>
        </authorList>
    </citation>
    <scope>NUCLEOTIDE SEQUENCE [LARGE SCALE GENOMIC DNA]</scope>
    <source>
        <strain evidence="9 10">ID682</strain>
    </source>
</reference>
<dbReference type="InterPro" id="IPR003660">
    <property type="entry name" value="HAMP_dom"/>
</dbReference>
<comment type="subcellular location">
    <subcellularLocation>
        <location evidence="1">Membrane</location>
    </subcellularLocation>
</comment>
<feature type="transmembrane region" description="Helical" evidence="6">
    <location>
        <begin position="186"/>
        <end position="204"/>
    </location>
</feature>
<dbReference type="Gene3D" id="1.10.287.950">
    <property type="entry name" value="Methyl-accepting chemotaxis protein"/>
    <property type="match status" value="1"/>
</dbReference>
<dbReference type="InterPro" id="IPR004090">
    <property type="entry name" value="Chemotax_Me-accpt_rcpt"/>
</dbReference>
<keyword evidence="10" id="KW-1185">Reference proteome</keyword>
<comment type="caution">
    <text evidence="9">The sequence shown here is derived from an EMBL/GenBank/DDBJ whole genome shotgun (WGS) entry which is preliminary data.</text>
</comment>
<organism evidence="9 10">
    <name type="scientific">Aeromonas popoffii</name>
    <dbReference type="NCBI Taxonomy" id="70856"/>
    <lineage>
        <taxon>Bacteria</taxon>
        <taxon>Pseudomonadati</taxon>
        <taxon>Pseudomonadota</taxon>
        <taxon>Gammaproteobacteria</taxon>
        <taxon>Aeromonadales</taxon>
        <taxon>Aeromonadaceae</taxon>
        <taxon>Aeromonas</taxon>
    </lineage>
</organism>
<gene>
    <name evidence="9" type="ORF">KAT72_14870</name>
</gene>
<dbReference type="Pfam" id="PF00015">
    <property type="entry name" value="MCPsignal"/>
    <property type="match status" value="1"/>
</dbReference>
<feature type="transmembrane region" description="Helical" evidence="6">
    <location>
        <begin position="12"/>
        <end position="32"/>
    </location>
</feature>
<dbReference type="PRINTS" id="PR00260">
    <property type="entry name" value="CHEMTRNSDUCR"/>
</dbReference>
<dbReference type="EMBL" id="JAGRZL010000042">
    <property type="protein sequence ID" value="MBR7630267.1"/>
    <property type="molecule type" value="Genomic_DNA"/>
</dbReference>
<dbReference type="PROSITE" id="PS50111">
    <property type="entry name" value="CHEMOTAXIS_TRANSDUC_2"/>
    <property type="match status" value="1"/>
</dbReference>
<dbReference type="SMART" id="SM00304">
    <property type="entry name" value="HAMP"/>
    <property type="match status" value="1"/>
</dbReference>
<dbReference type="SUPFAM" id="SSF58104">
    <property type="entry name" value="Methyl-accepting chemotaxis protein (MCP) signaling domain"/>
    <property type="match status" value="1"/>
</dbReference>
<dbReference type="Pfam" id="PF00672">
    <property type="entry name" value="HAMP"/>
    <property type="match status" value="1"/>
</dbReference>
<sequence>MLKAIHNRSLFFSQALGILIFIVLISISFFGMHSVKNAADKMGEGKDVVADILPPPLYLIESQLLVYTLLHATADEQENLLQSLARLEQDFNTRNRFWQESALDEDLKRSLLGEQRIQGEHFWQLLNGQFIPAIKQGNLERATAIAAELHTIYRAHRVGVDATVTHGNQFATAQLEQLTQTTRMSYWLLLLAALMGCTLVFWLGRPTQQRLLEAGKATAAIAAGALNCPMPNPGNDAIGDLIQRIGSMRDQLSTLVASLQQSAGSLNDQATSLTTLSRQHVDDSQTQVGAAKQVEQVIEQLYALIQEGDAQLQQVSNLTSQSEAHASATRLVIQGVEQVIQAQAHGVKQVSGTIADLAGLSQQISGLAGVIHGIAEQTNLLALNAAIEAARAGEQGRGFAVVADEVRSLANRTGEATTEITTIIGKIQDVSQRAVSEMDTELTRVEQTVGHVADAKQSITRIEQSCGEICLRITQVSTLMGEEKTRIYGISGSIIEMSQLATKVNDNARQAAEEADTVARHSRTLTQQTQHFHLDTPANLRN</sequence>
<keyword evidence="6" id="KW-0812">Transmembrane</keyword>
<evidence type="ECO:0000256" key="2">
    <source>
        <dbReference type="ARBA" id="ARBA00023224"/>
    </source>
</evidence>
<evidence type="ECO:0000256" key="4">
    <source>
        <dbReference type="PROSITE-ProRule" id="PRU00284"/>
    </source>
</evidence>
<dbReference type="SMART" id="SM00283">
    <property type="entry name" value="MA"/>
    <property type="match status" value="1"/>
</dbReference>
<evidence type="ECO:0000313" key="9">
    <source>
        <dbReference type="EMBL" id="MBR7630267.1"/>
    </source>
</evidence>
<dbReference type="InterPro" id="IPR004089">
    <property type="entry name" value="MCPsignal_dom"/>
</dbReference>
<keyword evidence="6" id="KW-1133">Transmembrane helix</keyword>
<evidence type="ECO:0000313" key="10">
    <source>
        <dbReference type="Proteomes" id="UP000675653"/>
    </source>
</evidence>
<dbReference type="PROSITE" id="PS50885">
    <property type="entry name" value="HAMP"/>
    <property type="match status" value="1"/>
</dbReference>
<evidence type="ECO:0000259" key="8">
    <source>
        <dbReference type="PROSITE" id="PS50885"/>
    </source>
</evidence>
<proteinExistence type="inferred from homology"/>
<dbReference type="CDD" id="cd11386">
    <property type="entry name" value="MCP_signal"/>
    <property type="match status" value="1"/>
</dbReference>
<comment type="similarity">
    <text evidence="3">Belongs to the methyl-accepting chemotaxis (MCP) protein family.</text>
</comment>
<dbReference type="PANTHER" id="PTHR32089:SF112">
    <property type="entry name" value="LYSOZYME-LIKE PROTEIN-RELATED"/>
    <property type="match status" value="1"/>
</dbReference>
<feature type="region of interest" description="Disordered" evidence="5">
    <location>
        <begin position="522"/>
        <end position="542"/>
    </location>
</feature>
<evidence type="ECO:0000256" key="3">
    <source>
        <dbReference type="ARBA" id="ARBA00029447"/>
    </source>
</evidence>